<feature type="non-terminal residue" evidence="2">
    <location>
        <position position="1"/>
    </location>
</feature>
<name>A0A6J4J7G1_9PROT</name>
<organism evidence="2">
    <name type="scientific">uncultured Acetobacteraceae bacterium</name>
    <dbReference type="NCBI Taxonomy" id="169975"/>
    <lineage>
        <taxon>Bacteria</taxon>
        <taxon>Pseudomonadati</taxon>
        <taxon>Pseudomonadota</taxon>
        <taxon>Alphaproteobacteria</taxon>
        <taxon>Acetobacterales</taxon>
        <taxon>Acetobacteraceae</taxon>
        <taxon>environmental samples</taxon>
    </lineage>
</organism>
<proteinExistence type="predicted"/>
<dbReference type="EMBL" id="CADCTL010000211">
    <property type="protein sequence ID" value="CAA9268923.1"/>
    <property type="molecule type" value="Genomic_DNA"/>
</dbReference>
<feature type="region of interest" description="Disordered" evidence="1">
    <location>
        <begin position="1"/>
        <end position="63"/>
    </location>
</feature>
<sequence length="63" mass="6808">DNRAHDPRRPRPAGHAGDALRRHAGPRAGRRGRAVQRADALARPVAGRHDRPLRPAAAADPEL</sequence>
<dbReference type="AlphaFoldDB" id="A0A6J4J7G1"/>
<feature type="non-terminal residue" evidence="2">
    <location>
        <position position="63"/>
    </location>
</feature>
<evidence type="ECO:0000256" key="1">
    <source>
        <dbReference type="SAM" id="MobiDB-lite"/>
    </source>
</evidence>
<gene>
    <name evidence="2" type="ORF">AVDCRST_MAG04-2941</name>
</gene>
<reference evidence="2" key="1">
    <citation type="submission" date="2020-02" db="EMBL/GenBank/DDBJ databases">
        <authorList>
            <person name="Meier V. D."/>
        </authorList>
    </citation>
    <scope>NUCLEOTIDE SEQUENCE</scope>
    <source>
        <strain evidence="2">AVDCRST_MAG04</strain>
    </source>
</reference>
<evidence type="ECO:0000313" key="2">
    <source>
        <dbReference type="EMBL" id="CAA9268923.1"/>
    </source>
</evidence>
<accession>A0A6J4J7G1</accession>
<feature type="compositionally biased region" description="Basic residues" evidence="1">
    <location>
        <begin position="22"/>
        <end position="34"/>
    </location>
</feature>
<protein>
    <submittedName>
        <fullName evidence="2">Uncharacterized protein</fullName>
    </submittedName>
</protein>